<feature type="transmembrane region" description="Helical" evidence="5">
    <location>
        <begin position="162"/>
        <end position="180"/>
    </location>
</feature>
<keyword evidence="8" id="KW-1185">Reference proteome</keyword>
<feature type="domain" description="O-antigen ligase-related" evidence="6">
    <location>
        <begin position="237"/>
        <end position="385"/>
    </location>
</feature>
<keyword evidence="2 5" id="KW-0812">Transmembrane</keyword>
<organism evidence="7 8">
    <name type="scientific">Flavobacterium magnesitis</name>
    <dbReference type="NCBI Taxonomy" id="3138077"/>
    <lineage>
        <taxon>Bacteria</taxon>
        <taxon>Pseudomonadati</taxon>
        <taxon>Bacteroidota</taxon>
        <taxon>Flavobacteriia</taxon>
        <taxon>Flavobacteriales</taxon>
        <taxon>Flavobacteriaceae</taxon>
        <taxon>Flavobacterium</taxon>
    </lineage>
</organism>
<accession>A0ABV4TKV1</accession>
<feature type="transmembrane region" description="Helical" evidence="5">
    <location>
        <begin position="79"/>
        <end position="97"/>
    </location>
</feature>
<evidence type="ECO:0000259" key="6">
    <source>
        <dbReference type="Pfam" id="PF04932"/>
    </source>
</evidence>
<reference evidence="7 8" key="1">
    <citation type="submission" date="2024-04" db="EMBL/GenBank/DDBJ databases">
        <title>New Clade of Flavobacterium.</title>
        <authorList>
            <person name="Matos L."/>
            <person name="Proenca D.N."/>
            <person name="Fransisco R.M."/>
            <person name="Chung A.P."/>
            <person name="Maccario L."/>
            <person name="Sorensen S.J."/>
            <person name="Morais P.V."/>
        </authorList>
    </citation>
    <scope>NUCLEOTIDE SEQUENCE [LARGE SCALE GENOMIC DNA]</scope>
    <source>
        <strain evidence="7 8">FBOR7N2.3</strain>
    </source>
</reference>
<feature type="transmembrane region" description="Helical" evidence="5">
    <location>
        <begin position="253"/>
        <end position="271"/>
    </location>
</feature>
<dbReference type="GO" id="GO:0016874">
    <property type="term" value="F:ligase activity"/>
    <property type="evidence" value="ECO:0007669"/>
    <property type="project" value="UniProtKB-KW"/>
</dbReference>
<sequence length="446" mass="49946">MNKSEINYIKLALLHVALALVLFYIPFLSKIYALVIAVFGVFYIVNKGNRNNEVLYVSAYLVGAEVFLRMTGGNFNNEYVKLVISLLMLLGFVLSSFSKSSIVYWLYFLLLLPAFLVTMSNQDVNLEIKKAIVFNISGPICLGLCALYCYKRQVTLSQLQNILVFFGLPIIATMVYLILYNPSVKDVVTGTQSNFATSGGFGPNQVATILGLGMFVFFCQLVFLSKSKMMMVLNGFLLIVVSYRAIVTFSRGGVITGFAMVIFVLIATYLFSNPSGKRKLRWIIVLSGILALSIWSYSVIQTSGLITKRYANQDARGRVKEDRLGGRELIMGTELTLFKENPIMGVGIGLGKVFREQEIGQEVASHNEITRLLAEHGMFGIFILIILFLTPVIVFLNNYQNIYFFSFYAFWLLTINHAAMRIAAPAFVYALTLLNVTIKPIQRANK</sequence>
<dbReference type="PANTHER" id="PTHR37422">
    <property type="entry name" value="TEICHURONIC ACID BIOSYNTHESIS PROTEIN TUAE"/>
    <property type="match status" value="1"/>
</dbReference>
<keyword evidence="7" id="KW-0436">Ligase</keyword>
<name>A0ABV4TKV1_9FLAO</name>
<dbReference type="InterPro" id="IPR051533">
    <property type="entry name" value="WaaL-like"/>
</dbReference>
<evidence type="ECO:0000256" key="5">
    <source>
        <dbReference type="SAM" id="Phobius"/>
    </source>
</evidence>
<dbReference type="Proteomes" id="UP001574170">
    <property type="component" value="Unassembled WGS sequence"/>
</dbReference>
<keyword evidence="4 5" id="KW-0472">Membrane</keyword>
<evidence type="ECO:0000256" key="1">
    <source>
        <dbReference type="ARBA" id="ARBA00004141"/>
    </source>
</evidence>
<feature type="transmembrane region" description="Helical" evidence="5">
    <location>
        <begin position="131"/>
        <end position="150"/>
    </location>
</feature>
<dbReference type="PANTHER" id="PTHR37422:SF17">
    <property type="entry name" value="O-ANTIGEN LIGASE"/>
    <property type="match status" value="1"/>
</dbReference>
<proteinExistence type="predicted"/>
<feature type="transmembrane region" description="Helical" evidence="5">
    <location>
        <begin position="283"/>
        <end position="300"/>
    </location>
</feature>
<feature type="transmembrane region" description="Helical" evidence="5">
    <location>
        <begin position="102"/>
        <end position="119"/>
    </location>
</feature>
<evidence type="ECO:0000256" key="2">
    <source>
        <dbReference type="ARBA" id="ARBA00022692"/>
    </source>
</evidence>
<feature type="transmembrane region" description="Helical" evidence="5">
    <location>
        <begin position="377"/>
        <end position="396"/>
    </location>
</feature>
<dbReference type="RefSeq" id="WP_373391800.1">
    <property type="nucleotide sequence ID" value="NZ_JBCFQJ010000009.1"/>
</dbReference>
<feature type="transmembrane region" description="Helical" evidence="5">
    <location>
        <begin position="408"/>
        <end position="431"/>
    </location>
</feature>
<dbReference type="InterPro" id="IPR007016">
    <property type="entry name" value="O-antigen_ligase-rel_domated"/>
</dbReference>
<evidence type="ECO:0000256" key="4">
    <source>
        <dbReference type="ARBA" id="ARBA00023136"/>
    </source>
</evidence>
<protein>
    <submittedName>
        <fullName evidence="7">O-antigen ligase family protein</fullName>
    </submittedName>
</protein>
<feature type="transmembrane region" description="Helical" evidence="5">
    <location>
        <begin position="206"/>
        <end position="224"/>
    </location>
</feature>
<feature type="transmembrane region" description="Helical" evidence="5">
    <location>
        <begin position="231"/>
        <end position="247"/>
    </location>
</feature>
<dbReference type="EMBL" id="JBCFQK010000012">
    <property type="protein sequence ID" value="MFA9194697.1"/>
    <property type="molecule type" value="Genomic_DNA"/>
</dbReference>
<evidence type="ECO:0000313" key="8">
    <source>
        <dbReference type="Proteomes" id="UP001574170"/>
    </source>
</evidence>
<dbReference type="Pfam" id="PF04932">
    <property type="entry name" value="Wzy_C"/>
    <property type="match status" value="1"/>
</dbReference>
<comment type="subcellular location">
    <subcellularLocation>
        <location evidence="1">Membrane</location>
        <topology evidence="1">Multi-pass membrane protein</topology>
    </subcellularLocation>
</comment>
<comment type="caution">
    <text evidence="7">The sequence shown here is derived from an EMBL/GenBank/DDBJ whole genome shotgun (WGS) entry which is preliminary data.</text>
</comment>
<gene>
    <name evidence="7" type="ORF">AAGV33_09770</name>
</gene>
<evidence type="ECO:0000313" key="7">
    <source>
        <dbReference type="EMBL" id="MFA9194697.1"/>
    </source>
</evidence>
<keyword evidence="3 5" id="KW-1133">Transmembrane helix</keyword>
<evidence type="ECO:0000256" key="3">
    <source>
        <dbReference type="ARBA" id="ARBA00022989"/>
    </source>
</evidence>
<feature type="transmembrane region" description="Helical" evidence="5">
    <location>
        <begin position="12"/>
        <end position="45"/>
    </location>
</feature>